<dbReference type="PANTHER" id="PTHR24413">
    <property type="entry name" value="SPECKLE-TYPE POZ PROTEIN"/>
    <property type="match status" value="1"/>
</dbReference>
<dbReference type="SMART" id="SM00225">
    <property type="entry name" value="BTB"/>
    <property type="match status" value="1"/>
</dbReference>
<dbReference type="VEuPathDB" id="FungiDB:CCM_04756"/>
<name>G3JED1_CORMM</name>
<evidence type="ECO:0000313" key="3">
    <source>
        <dbReference type="Proteomes" id="UP000001610"/>
    </source>
</evidence>
<dbReference type="PROSITE" id="PS50097">
    <property type="entry name" value="BTB"/>
    <property type="match status" value="1"/>
</dbReference>
<sequence length="258" mass="28347">MVELPLAVDGLSSQAAAGILRSLGTGQFCDFEFICGELRIPVHRAVVCSQSPVFAAACLGRKPQAANSNSLQIPDTDPQTVRLMVQYLYTGKHAFSLQVLGSLHDTSIATCETRVIDDPGYTRMKNAYVTVLTAHIKLVALAETYHIHQLVEQVVGEFRALISRPECGYCFVAIIEVIPRVYELENASGNILRRECIAAIVASFGPWLTAHGYHRKALDNVLAAVPQFQKELLEGFIVGKYQIGQKEDSVPESESRDQ</sequence>
<accession>G3JED1</accession>
<dbReference type="InParanoid" id="G3JED1"/>
<dbReference type="AlphaFoldDB" id="G3JED1"/>
<evidence type="ECO:0000259" key="1">
    <source>
        <dbReference type="PROSITE" id="PS50097"/>
    </source>
</evidence>
<dbReference type="HOGENOM" id="CLU_057752_6_1_1"/>
<dbReference type="Gene3D" id="3.30.710.10">
    <property type="entry name" value="Potassium Channel Kv1.1, Chain A"/>
    <property type="match status" value="1"/>
</dbReference>
<gene>
    <name evidence="2" type="ORF">CCM_04756</name>
</gene>
<dbReference type="CDD" id="cd18186">
    <property type="entry name" value="BTB_POZ_ZBTB_KLHL-like"/>
    <property type="match status" value="1"/>
</dbReference>
<keyword evidence="3" id="KW-1185">Reference proteome</keyword>
<reference evidence="2 3" key="1">
    <citation type="journal article" date="2011" name="Genome Biol.">
        <title>Genome sequence of the insect pathogenic fungus Cordyceps militaris, a valued traditional Chinese medicine.</title>
        <authorList>
            <person name="Zheng P."/>
            <person name="Xia Y."/>
            <person name="Xiao G."/>
            <person name="Xiong C."/>
            <person name="Hu X."/>
            <person name="Zhang S."/>
            <person name="Zheng H."/>
            <person name="Huang Y."/>
            <person name="Zhou Y."/>
            <person name="Wang S."/>
            <person name="Zhao G.P."/>
            <person name="Liu X."/>
            <person name="St Leger R.J."/>
            <person name="Wang C."/>
        </authorList>
    </citation>
    <scope>NUCLEOTIDE SEQUENCE [LARGE SCALE GENOMIC DNA]</scope>
    <source>
        <strain evidence="2 3">CM01</strain>
    </source>
</reference>
<dbReference type="OrthoDB" id="1022638at2759"/>
<dbReference type="SUPFAM" id="SSF54695">
    <property type="entry name" value="POZ domain"/>
    <property type="match status" value="1"/>
</dbReference>
<organism evidence="2 3">
    <name type="scientific">Cordyceps militaris (strain CM01)</name>
    <name type="common">Caterpillar fungus</name>
    <dbReference type="NCBI Taxonomy" id="983644"/>
    <lineage>
        <taxon>Eukaryota</taxon>
        <taxon>Fungi</taxon>
        <taxon>Dikarya</taxon>
        <taxon>Ascomycota</taxon>
        <taxon>Pezizomycotina</taxon>
        <taxon>Sordariomycetes</taxon>
        <taxon>Hypocreomycetidae</taxon>
        <taxon>Hypocreales</taxon>
        <taxon>Cordycipitaceae</taxon>
        <taxon>Cordyceps</taxon>
    </lineage>
</organism>
<dbReference type="RefSeq" id="XP_006669965.1">
    <property type="nucleotide sequence ID" value="XM_006669902.1"/>
</dbReference>
<dbReference type="Pfam" id="PF00651">
    <property type="entry name" value="BTB"/>
    <property type="match status" value="1"/>
</dbReference>
<dbReference type="KEGG" id="cmt:CCM_04756"/>
<dbReference type="Proteomes" id="UP000001610">
    <property type="component" value="Unassembled WGS sequence"/>
</dbReference>
<dbReference type="STRING" id="983644.G3JED1"/>
<dbReference type="eggNOG" id="ENOG502SP2V">
    <property type="taxonomic scope" value="Eukaryota"/>
</dbReference>
<protein>
    <submittedName>
        <fullName evidence="2">BTB/POZ fold domain containing protein</fullName>
    </submittedName>
</protein>
<dbReference type="EMBL" id="JH126401">
    <property type="protein sequence ID" value="EGX93382.1"/>
    <property type="molecule type" value="Genomic_DNA"/>
</dbReference>
<feature type="domain" description="BTB" evidence="1">
    <location>
        <begin position="29"/>
        <end position="97"/>
    </location>
</feature>
<evidence type="ECO:0000313" key="2">
    <source>
        <dbReference type="EMBL" id="EGX93382.1"/>
    </source>
</evidence>
<dbReference type="InterPro" id="IPR000210">
    <property type="entry name" value="BTB/POZ_dom"/>
</dbReference>
<dbReference type="InterPro" id="IPR011333">
    <property type="entry name" value="SKP1/BTB/POZ_sf"/>
</dbReference>
<dbReference type="GeneID" id="18166777"/>
<proteinExistence type="predicted"/>